<proteinExistence type="predicted"/>
<name>A0A3M7SF59_BRAPC</name>
<sequence length="68" mass="8083">MLEYFLVLVFGTDYLPNLSNVWSKLKSSIKSSLPKEQIRIKMHENNNQFNDFLSRERHGILVDIWSIE</sequence>
<dbReference type="AlphaFoldDB" id="A0A3M7SF59"/>
<gene>
    <name evidence="1" type="ORF">BpHYR1_019072</name>
</gene>
<keyword evidence="2" id="KW-1185">Reference proteome</keyword>
<organism evidence="1 2">
    <name type="scientific">Brachionus plicatilis</name>
    <name type="common">Marine rotifer</name>
    <name type="synonym">Brachionus muelleri</name>
    <dbReference type="NCBI Taxonomy" id="10195"/>
    <lineage>
        <taxon>Eukaryota</taxon>
        <taxon>Metazoa</taxon>
        <taxon>Spiralia</taxon>
        <taxon>Gnathifera</taxon>
        <taxon>Rotifera</taxon>
        <taxon>Eurotatoria</taxon>
        <taxon>Monogononta</taxon>
        <taxon>Pseudotrocha</taxon>
        <taxon>Ploima</taxon>
        <taxon>Brachionidae</taxon>
        <taxon>Brachionus</taxon>
    </lineage>
</organism>
<dbReference type="EMBL" id="REGN01001485">
    <property type="protein sequence ID" value="RNA34411.1"/>
    <property type="molecule type" value="Genomic_DNA"/>
</dbReference>
<evidence type="ECO:0000313" key="1">
    <source>
        <dbReference type="EMBL" id="RNA34411.1"/>
    </source>
</evidence>
<reference evidence="1 2" key="1">
    <citation type="journal article" date="2018" name="Sci. Rep.">
        <title>Genomic signatures of local adaptation to the degree of environmental predictability in rotifers.</title>
        <authorList>
            <person name="Franch-Gras L."/>
            <person name="Hahn C."/>
            <person name="Garcia-Roger E.M."/>
            <person name="Carmona M.J."/>
            <person name="Serra M."/>
            <person name="Gomez A."/>
        </authorList>
    </citation>
    <scope>NUCLEOTIDE SEQUENCE [LARGE SCALE GENOMIC DNA]</scope>
    <source>
        <strain evidence="1">HYR1</strain>
    </source>
</reference>
<accession>A0A3M7SF59</accession>
<comment type="caution">
    <text evidence="1">The sequence shown here is derived from an EMBL/GenBank/DDBJ whole genome shotgun (WGS) entry which is preliminary data.</text>
</comment>
<protein>
    <submittedName>
        <fullName evidence="1">Uncharacterized protein</fullName>
    </submittedName>
</protein>
<dbReference type="Proteomes" id="UP000276133">
    <property type="component" value="Unassembled WGS sequence"/>
</dbReference>
<evidence type="ECO:0000313" key="2">
    <source>
        <dbReference type="Proteomes" id="UP000276133"/>
    </source>
</evidence>